<reference evidence="13" key="1">
    <citation type="submission" date="2022-07" db="EMBL/GenBank/DDBJ databases">
        <title>Chromosome-level genome of Muraenolepis orangiensis.</title>
        <authorList>
            <person name="Kim J."/>
        </authorList>
    </citation>
    <scope>NUCLEOTIDE SEQUENCE</scope>
    <source>
        <strain evidence="13">KU_S4_2022</strain>
        <tissue evidence="13">Muscle</tissue>
    </source>
</reference>
<proteinExistence type="inferred from homology"/>
<keyword evidence="8" id="KW-0333">Golgi apparatus</keyword>
<evidence type="ECO:0000256" key="1">
    <source>
        <dbReference type="ARBA" id="ARBA00004323"/>
    </source>
</evidence>
<accession>A0A9Q0DA35</accession>
<dbReference type="InterPro" id="IPR001675">
    <property type="entry name" value="Glyco_trans_29"/>
</dbReference>
<keyword evidence="4" id="KW-0808">Transferase</keyword>
<evidence type="ECO:0000256" key="12">
    <source>
        <dbReference type="SAM" id="Phobius"/>
    </source>
</evidence>
<keyword evidence="14" id="KW-1185">Reference proteome</keyword>
<dbReference type="InterPro" id="IPR051757">
    <property type="entry name" value="Beta-gal_alpha2-3_sialyltrans"/>
</dbReference>
<evidence type="ECO:0000256" key="6">
    <source>
        <dbReference type="ARBA" id="ARBA00022968"/>
    </source>
</evidence>
<name>A0A9Q0DA35_9TELE</name>
<dbReference type="InterPro" id="IPR038578">
    <property type="entry name" value="GT29-like_sf"/>
</dbReference>
<gene>
    <name evidence="13" type="ORF">NHX12_015007</name>
</gene>
<comment type="caution">
    <text evidence="13">The sequence shown here is derived from an EMBL/GenBank/DDBJ whole genome shotgun (WGS) entry which is preliminary data.</text>
</comment>
<dbReference type="GO" id="GO:0000139">
    <property type="term" value="C:Golgi membrane"/>
    <property type="evidence" value="ECO:0007669"/>
    <property type="project" value="UniProtKB-SubCell"/>
</dbReference>
<dbReference type="FunFam" id="3.90.1480.20:FF:000015">
    <property type="entry name" value="Lactosylceramide alpha-2,3-sialyltransferase"/>
    <property type="match status" value="1"/>
</dbReference>
<keyword evidence="7 12" id="KW-1133">Transmembrane helix</keyword>
<dbReference type="PANTHER" id="PTHR46032">
    <property type="entry name" value="ALPHA-2,3-SIALYLTRANSFERASE ST3GAL I ISOFORM X1"/>
    <property type="match status" value="1"/>
</dbReference>
<feature type="transmembrane region" description="Helical" evidence="12">
    <location>
        <begin position="20"/>
        <end position="46"/>
    </location>
</feature>
<evidence type="ECO:0000256" key="10">
    <source>
        <dbReference type="ARBA" id="ARBA00023157"/>
    </source>
</evidence>
<evidence type="ECO:0000256" key="4">
    <source>
        <dbReference type="ARBA" id="ARBA00022679"/>
    </source>
</evidence>
<evidence type="ECO:0000313" key="13">
    <source>
        <dbReference type="EMBL" id="KAJ3584512.1"/>
    </source>
</evidence>
<organism evidence="13 14">
    <name type="scientific">Muraenolepis orangiensis</name>
    <name type="common">Patagonian moray cod</name>
    <dbReference type="NCBI Taxonomy" id="630683"/>
    <lineage>
        <taxon>Eukaryota</taxon>
        <taxon>Metazoa</taxon>
        <taxon>Chordata</taxon>
        <taxon>Craniata</taxon>
        <taxon>Vertebrata</taxon>
        <taxon>Euteleostomi</taxon>
        <taxon>Actinopterygii</taxon>
        <taxon>Neopterygii</taxon>
        <taxon>Teleostei</taxon>
        <taxon>Neoteleostei</taxon>
        <taxon>Acanthomorphata</taxon>
        <taxon>Zeiogadaria</taxon>
        <taxon>Gadariae</taxon>
        <taxon>Gadiformes</taxon>
        <taxon>Muraenolepidoidei</taxon>
        <taxon>Muraenolepididae</taxon>
        <taxon>Muraenolepis</taxon>
    </lineage>
</organism>
<dbReference type="OrthoDB" id="10264956at2759"/>
<evidence type="ECO:0000256" key="2">
    <source>
        <dbReference type="ARBA" id="ARBA00006003"/>
    </source>
</evidence>
<evidence type="ECO:0000256" key="9">
    <source>
        <dbReference type="ARBA" id="ARBA00023136"/>
    </source>
</evidence>
<keyword evidence="6" id="KW-0735">Signal-anchor</keyword>
<dbReference type="AlphaFoldDB" id="A0A9Q0DA35"/>
<evidence type="ECO:0000256" key="11">
    <source>
        <dbReference type="ARBA" id="ARBA00023180"/>
    </source>
</evidence>
<evidence type="ECO:0000256" key="3">
    <source>
        <dbReference type="ARBA" id="ARBA00022676"/>
    </source>
</evidence>
<keyword evidence="5 12" id="KW-0812">Transmembrane</keyword>
<dbReference type="GO" id="GO:0003836">
    <property type="term" value="F:beta-galactoside (CMP) alpha-2,3-sialyltransferase activity"/>
    <property type="evidence" value="ECO:0007669"/>
    <property type="project" value="TreeGrafter"/>
</dbReference>
<keyword evidence="11" id="KW-0325">Glycoprotein</keyword>
<comment type="similarity">
    <text evidence="2">Belongs to the glycosyltransferase 29 family.</text>
</comment>
<dbReference type="GO" id="GO:0097503">
    <property type="term" value="P:sialylation"/>
    <property type="evidence" value="ECO:0007669"/>
    <property type="project" value="TreeGrafter"/>
</dbReference>
<sequence>MVAGPESPESEESWYGKILRLASCFVALLFTLSKASMSIFSLVYHIGTPYSRTYKRVNIATKANQDLVKVLHPGFIKYVHESWLEKHGRYPSTGFLGVVLAIHICDEVNVFGFGADKGGNWRHYWENPGEGLHGTGKHGGGQEYKLILQLAERQKVNFNNGW</sequence>
<evidence type="ECO:0000256" key="8">
    <source>
        <dbReference type="ARBA" id="ARBA00023034"/>
    </source>
</evidence>
<dbReference type="Pfam" id="PF00777">
    <property type="entry name" value="Glyco_transf_29"/>
    <property type="match status" value="1"/>
</dbReference>
<evidence type="ECO:0000256" key="7">
    <source>
        <dbReference type="ARBA" id="ARBA00022989"/>
    </source>
</evidence>
<protein>
    <submittedName>
        <fullName evidence="13">Uncharacterized protein</fullName>
    </submittedName>
</protein>
<dbReference type="PANTHER" id="PTHR46032:SF6">
    <property type="entry name" value="CMP-N-ACETYLNEURAMINATE-BETA-GALACTOSAMIDE-ALPHA-2,3-SIALYLTRANSFERASE 1"/>
    <property type="match status" value="1"/>
</dbReference>
<comment type="subcellular location">
    <subcellularLocation>
        <location evidence="1">Golgi apparatus membrane</location>
        <topology evidence="1">Single-pass type II membrane protein</topology>
    </subcellularLocation>
</comment>
<evidence type="ECO:0000256" key="5">
    <source>
        <dbReference type="ARBA" id="ARBA00022692"/>
    </source>
</evidence>
<keyword evidence="9 12" id="KW-0472">Membrane</keyword>
<keyword evidence="10" id="KW-1015">Disulfide bond</keyword>
<dbReference type="Proteomes" id="UP001148018">
    <property type="component" value="Unassembled WGS sequence"/>
</dbReference>
<dbReference type="EMBL" id="JANIIK010000119">
    <property type="protein sequence ID" value="KAJ3584512.1"/>
    <property type="molecule type" value="Genomic_DNA"/>
</dbReference>
<evidence type="ECO:0000313" key="14">
    <source>
        <dbReference type="Proteomes" id="UP001148018"/>
    </source>
</evidence>
<dbReference type="Gene3D" id="3.90.1480.20">
    <property type="entry name" value="Glycosyl transferase family 29"/>
    <property type="match status" value="1"/>
</dbReference>
<keyword evidence="3" id="KW-0328">Glycosyltransferase</keyword>